<reference evidence="1 2" key="1">
    <citation type="submission" date="2016-11" db="EMBL/GenBank/DDBJ databases">
        <title>Comparison of Traditional DNA-DNA Hybridization with In Silico Genomic Analysis.</title>
        <authorList>
            <person name="Nicholson A.C."/>
            <person name="Sammons S."/>
            <person name="Humrighouse B.W."/>
            <person name="Graziano J."/>
            <person name="Lasker B."/>
            <person name="Whitney A.M."/>
            <person name="Mcquiston J.R."/>
        </authorList>
    </citation>
    <scope>NUCLEOTIDE SEQUENCE [LARGE SCALE GENOMIC DNA]</scope>
    <source>
        <strain evidence="1 2">H2381</strain>
    </source>
</reference>
<comment type="caution">
    <text evidence="1">The sequence shown here is derived from an EMBL/GenBank/DDBJ whole genome shotgun (WGS) entry which is preliminary data.</text>
</comment>
<accession>A0A212AIY7</accession>
<organism evidence="1 2">
    <name type="scientific">Haematobacter missouriensis</name>
    <dbReference type="NCBI Taxonomy" id="366616"/>
    <lineage>
        <taxon>Bacteria</taxon>
        <taxon>Pseudomonadati</taxon>
        <taxon>Pseudomonadota</taxon>
        <taxon>Alphaproteobacteria</taxon>
        <taxon>Rhodobacterales</taxon>
        <taxon>Paracoccaceae</taxon>
        <taxon>Haematobacter</taxon>
    </lineage>
</organism>
<proteinExistence type="predicted"/>
<dbReference type="EMBL" id="NIPX01000037">
    <property type="protein sequence ID" value="OWJ81448.1"/>
    <property type="molecule type" value="Genomic_DNA"/>
</dbReference>
<dbReference type="AlphaFoldDB" id="A0A212AIY7"/>
<evidence type="ECO:0000313" key="2">
    <source>
        <dbReference type="Proteomes" id="UP000196640"/>
    </source>
</evidence>
<gene>
    <name evidence="1" type="ORF">CDV52_18285</name>
</gene>
<evidence type="ECO:0000313" key="1">
    <source>
        <dbReference type="EMBL" id="OWJ81448.1"/>
    </source>
</evidence>
<name>A0A212AIY7_9RHOB</name>
<protein>
    <submittedName>
        <fullName evidence="1">Uncharacterized protein</fullName>
    </submittedName>
</protein>
<dbReference type="Proteomes" id="UP000196640">
    <property type="component" value="Unassembled WGS sequence"/>
</dbReference>
<sequence>MSVRDLSLTHLTDIQAMPKKDRNARLTAALARLFTPATGDFGASVARLAGADIRKVWTPTAENYFSRLPVARLDRIWSELVPDGGPDGDGWMAMKKALKARDLDRLFRDPDFRSALFLSKDDSKRIDAWVPAEMEWPMPSGHADAQEEAA</sequence>